<dbReference type="InterPro" id="IPR036179">
    <property type="entry name" value="Ig-like_dom_sf"/>
</dbReference>
<dbReference type="PANTHER" id="PTHR12207:SF23">
    <property type="entry name" value="V-SET AND TRANSMEMBRANE DOMAIN-CONTAINING PROTEIN 2A"/>
    <property type="match status" value="1"/>
</dbReference>
<dbReference type="InterPro" id="IPR013783">
    <property type="entry name" value="Ig-like_fold"/>
</dbReference>
<evidence type="ECO:0000256" key="4">
    <source>
        <dbReference type="SAM" id="MobiDB-lite"/>
    </source>
</evidence>
<reference evidence="6 7" key="2">
    <citation type="journal article" date="2021" name="J. Hered.">
        <title>Feather Gene Expression Elucidates the Developmental Basis of Plumage Iridescence in African Starlings.</title>
        <authorList>
            <person name="Rubenstein D.R."/>
            <person name="Corvelo A."/>
            <person name="MacManes M.D."/>
            <person name="Maia R."/>
            <person name="Narzisi G."/>
            <person name="Rousaki A."/>
            <person name="Vandenabeele P."/>
            <person name="Shawkey M.D."/>
            <person name="Solomon J."/>
        </authorList>
    </citation>
    <scope>NUCLEOTIDE SEQUENCE [LARGE SCALE GENOMIC DNA]</scope>
    <source>
        <strain evidence="6">SS15</strain>
    </source>
</reference>
<gene>
    <name evidence="6" type="ORF">IHE44_0000768</name>
    <name evidence="5" type="ORF">IHE44_003979</name>
</gene>
<evidence type="ECO:0000313" key="5">
    <source>
        <dbReference type="EMBL" id="KAG0126418.1"/>
    </source>
</evidence>
<feature type="compositionally biased region" description="Basic and acidic residues" evidence="4">
    <location>
        <begin position="408"/>
        <end position="417"/>
    </location>
</feature>
<dbReference type="GO" id="GO:0016020">
    <property type="term" value="C:membrane"/>
    <property type="evidence" value="ECO:0007669"/>
    <property type="project" value="TreeGrafter"/>
</dbReference>
<evidence type="ECO:0000256" key="2">
    <source>
        <dbReference type="ARBA" id="ARBA00023157"/>
    </source>
</evidence>
<dbReference type="CDD" id="cd00096">
    <property type="entry name" value="Ig"/>
    <property type="match status" value="1"/>
</dbReference>
<dbReference type="SUPFAM" id="SSF48726">
    <property type="entry name" value="Immunoglobulin"/>
    <property type="match status" value="1"/>
</dbReference>
<evidence type="ECO:0000313" key="6">
    <source>
        <dbReference type="EMBL" id="KAI1243182.1"/>
    </source>
</evidence>
<feature type="compositionally biased region" description="Polar residues" evidence="4">
    <location>
        <begin position="94"/>
        <end position="109"/>
    </location>
</feature>
<evidence type="ECO:0000313" key="7">
    <source>
        <dbReference type="Proteomes" id="UP000618051"/>
    </source>
</evidence>
<dbReference type="Proteomes" id="UP000618051">
    <property type="component" value="Unassembled WGS sequence"/>
</dbReference>
<feature type="region of interest" description="Disordered" evidence="4">
    <location>
        <begin position="92"/>
        <end position="119"/>
    </location>
</feature>
<dbReference type="AlphaFoldDB" id="A0A835NYC6"/>
<reference evidence="6" key="3">
    <citation type="submission" date="2022-01" db="EMBL/GenBank/DDBJ databases">
        <authorList>
            <person name="Rubenstein D.R."/>
        </authorList>
    </citation>
    <scope>NUCLEOTIDE SEQUENCE</scope>
    <source>
        <strain evidence="6">SS15</strain>
        <tissue evidence="6">Liver</tissue>
    </source>
</reference>
<sequence length="463" mass="52155">MGIQSSISTNTVKVQGNDISHKLQISKVRKKDEGLYECRVTDANYGDLQEYKAQAFLKVNANSHSRRMQAFEASPMWLQDMKPRKNISAAVPSSIHNSANQRVRATSSPEAAAKIPKQSPQSARRSLILDFSGVGLRVLSITELTMDDIWFPTLKEPFQPGSKKRPNNETNHNIPEKDECAQCVRINENTIVVCYGSLAAAISGNKKPLGEKQNLKIYFTIEEMKQNIKRAASESFTGIQKLHSPPPAALRRGSHYSGLVDLLAEKNAESRIKQEWDVRVIKCKHTEQWEFSAQKSSGPIVTLLPTPVPQKNEGQASGHTKPKCPLTPERSASVFLGKAMNKKFNIPKQKLVRKLFVYVIEDEEQGTGGTLIYRQEKKYRYMDNLLNTDKHNPPNKNFSNYHHGPVGENDRDERIGHSDGPNADPMVNSGHRNKPKLKLRLKLTELEIIQYRFVLKAGKYESS</sequence>
<organism evidence="5">
    <name type="scientific">Lamprotornis superbus</name>
    <dbReference type="NCBI Taxonomy" id="245042"/>
    <lineage>
        <taxon>Eukaryota</taxon>
        <taxon>Metazoa</taxon>
        <taxon>Chordata</taxon>
        <taxon>Craniata</taxon>
        <taxon>Vertebrata</taxon>
        <taxon>Euteleostomi</taxon>
        <taxon>Archelosauria</taxon>
        <taxon>Archosauria</taxon>
        <taxon>Dinosauria</taxon>
        <taxon>Saurischia</taxon>
        <taxon>Theropoda</taxon>
        <taxon>Coelurosauria</taxon>
        <taxon>Aves</taxon>
        <taxon>Neognathae</taxon>
        <taxon>Neoaves</taxon>
        <taxon>Telluraves</taxon>
        <taxon>Australaves</taxon>
        <taxon>Passeriformes</taxon>
        <taxon>Sturnidae</taxon>
        <taxon>Lamprotornis</taxon>
    </lineage>
</organism>
<dbReference type="InterPro" id="IPR051102">
    <property type="entry name" value="IgSF_V-set/TM_domain"/>
</dbReference>
<feature type="region of interest" description="Disordered" evidence="4">
    <location>
        <begin position="155"/>
        <end position="174"/>
    </location>
</feature>
<accession>A0A835NYC6</accession>
<reference evidence="5" key="1">
    <citation type="submission" date="2020-10" db="EMBL/GenBank/DDBJ databases">
        <title>Feather gene expression reveals the developmental basis of iridescence in African starlings.</title>
        <authorList>
            <person name="Rubenstein D.R."/>
        </authorList>
    </citation>
    <scope>NUCLEOTIDE SEQUENCE</scope>
    <source>
        <strain evidence="5">SS15</strain>
        <tissue evidence="5">Liver</tissue>
    </source>
</reference>
<dbReference type="Gene3D" id="2.60.40.10">
    <property type="entry name" value="Immunoglobulins"/>
    <property type="match status" value="1"/>
</dbReference>
<keyword evidence="7" id="KW-1185">Reference proteome</keyword>
<comment type="caution">
    <text evidence="5">The sequence shown here is derived from an EMBL/GenBank/DDBJ whole genome shotgun (WGS) entry which is preliminary data.</text>
</comment>
<proteinExistence type="predicted"/>
<evidence type="ECO:0000256" key="1">
    <source>
        <dbReference type="ARBA" id="ARBA00022729"/>
    </source>
</evidence>
<protein>
    <recommendedName>
        <fullName evidence="8">V-set and transmembrane domain-containing protein 2A</fullName>
    </recommendedName>
</protein>
<dbReference type="PANTHER" id="PTHR12207">
    <property type="entry name" value="V-SET AND TRANSMEMBRANE DOMAIN-CONTAINING PROTEIN"/>
    <property type="match status" value="1"/>
</dbReference>
<feature type="region of interest" description="Disordered" evidence="4">
    <location>
        <begin position="388"/>
        <end position="433"/>
    </location>
</feature>
<dbReference type="EMBL" id="JADDUC020000001">
    <property type="protein sequence ID" value="KAI1243182.1"/>
    <property type="molecule type" value="Genomic_DNA"/>
</dbReference>
<dbReference type="EMBL" id="JADDUC010000018">
    <property type="protein sequence ID" value="KAG0126418.1"/>
    <property type="molecule type" value="Genomic_DNA"/>
</dbReference>
<dbReference type="OrthoDB" id="8956829at2759"/>
<keyword evidence="3" id="KW-0393">Immunoglobulin domain</keyword>
<name>A0A835NYC6_9PASS</name>
<keyword evidence="2" id="KW-1015">Disulfide bond</keyword>
<evidence type="ECO:0008006" key="8">
    <source>
        <dbReference type="Google" id="ProtNLM"/>
    </source>
</evidence>
<evidence type="ECO:0000256" key="3">
    <source>
        <dbReference type="ARBA" id="ARBA00023319"/>
    </source>
</evidence>
<keyword evidence="1" id="KW-0732">Signal</keyword>